<accession>A0A2S7IS88</accession>
<sequence length="118" mass="13765">MVFFLLGTSAYALPFWVENNCTLERNTSTFMADKDPDCKKKIRYWKSDSTPDDEHWDTDSREEQSHHVSDFHHLDAALLTAQSRRFWLILLKQAGLFQYCSHYQSIDGVLISPPPQLD</sequence>
<protein>
    <submittedName>
        <fullName evidence="1">Uncharacterized protein</fullName>
    </submittedName>
</protein>
<keyword evidence="2" id="KW-1185">Reference proteome</keyword>
<dbReference type="Proteomes" id="UP000239590">
    <property type="component" value="Unassembled WGS sequence"/>
</dbReference>
<reference evidence="2" key="1">
    <citation type="submission" date="2018-02" db="EMBL/GenBank/DDBJ databases">
        <title>Genome sequencing of Solimonas sp. HR-BB.</title>
        <authorList>
            <person name="Lee Y."/>
            <person name="Jeon C.O."/>
        </authorList>
    </citation>
    <scope>NUCLEOTIDE SEQUENCE [LARGE SCALE GENOMIC DNA]</scope>
    <source>
        <strain evidence="2">HR-U</strain>
    </source>
</reference>
<evidence type="ECO:0000313" key="1">
    <source>
        <dbReference type="EMBL" id="PQA60546.1"/>
    </source>
</evidence>
<comment type="caution">
    <text evidence="1">The sequence shown here is derived from an EMBL/GenBank/DDBJ whole genome shotgun (WGS) entry which is preliminary data.</text>
</comment>
<dbReference type="AlphaFoldDB" id="A0A2S7IS88"/>
<organism evidence="1 2">
    <name type="scientific">Siphonobacter curvatus</name>
    <dbReference type="NCBI Taxonomy" id="2094562"/>
    <lineage>
        <taxon>Bacteria</taxon>
        <taxon>Pseudomonadati</taxon>
        <taxon>Bacteroidota</taxon>
        <taxon>Cytophagia</taxon>
        <taxon>Cytophagales</taxon>
        <taxon>Cytophagaceae</taxon>
        <taxon>Siphonobacter</taxon>
    </lineage>
</organism>
<dbReference type="EMBL" id="PTRA01000001">
    <property type="protein sequence ID" value="PQA60546.1"/>
    <property type="molecule type" value="Genomic_DNA"/>
</dbReference>
<gene>
    <name evidence="1" type="ORF">C5O19_13285</name>
</gene>
<proteinExistence type="predicted"/>
<name>A0A2S7IS88_9BACT</name>
<evidence type="ECO:0000313" key="2">
    <source>
        <dbReference type="Proteomes" id="UP000239590"/>
    </source>
</evidence>